<evidence type="ECO:0000256" key="1">
    <source>
        <dbReference type="SAM" id="MobiDB-lite"/>
    </source>
</evidence>
<feature type="compositionally biased region" description="Low complexity" evidence="1">
    <location>
        <begin position="314"/>
        <end position="324"/>
    </location>
</feature>
<reference evidence="2" key="1">
    <citation type="submission" date="2015-08" db="EMBL/GenBank/DDBJ databases">
        <authorList>
            <person name="Babu N.S."/>
            <person name="Beckwith C.J."/>
            <person name="Beseler K.G."/>
            <person name="Brison A."/>
            <person name="Carone J.V."/>
            <person name="Caskin T.P."/>
            <person name="Diamond M."/>
            <person name="Durham M.E."/>
            <person name="Foxe J.M."/>
            <person name="Go M."/>
            <person name="Henderson B.A."/>
            <person name="Jones I.B."/>
            <person name="McGettigan J.A."/>
            <person name="Micheletti S.J."/>
            <person name="Nasrallah M.E."/>
            <person name="Ortiz D."/>
            <person name="Piller C.R."/>
            <person name="Privatt S.R."/>
            <person name="Schneider S.L."/>
            <person name="Sharp S."/>
            <person name="Smith T.C."/>
            <person name="Stanton J.D."/>
            <person name="Ullery H.E."/>
            <person name="Wilson R.J."/>
            <person name="Serrano M.G."/>
            <person name="Buck G."/>
            <person name="Lee V."/>
            <person name="Wang Y."/>
            <person name="Carvalho R."/>
            <person name="Voegtly L."/>
            <person name="Shi R."/>
            <person name="Duckworth R."/>
            <person name="Johnson A."/>
            <person name="Loviza R."/>
            <person name="Walstead R."/>
            <person name="Shah Z."/>
            <person name="Kiflezghi M."/>
            <person name="Wade K."/>
            <person name="Ball S.L."/>
            <person name="Bradley K.W."/>
            <person name="Asai D.J."/>
            <person name="Bowman C.A."/>
            <person name="Russell D.A."/>
            <person name="Pope W.H."/>
            <person name="Jacobs-Sera D."/>
            <person name="Hendrix R.W."/>
            <person name="Hatfull G.F."/>
        </authorList>
    </citation>
    <scope>NUCLEOTIDE SEQUENCE</scope>
</reference>
<feature type="region of interest" description="Disordered" evidence="1">
    <location>
        <begin position="269"/>
        <end position="324"/>
    </location>
</feature>
<organism evidence="2">
    <name type="scientific">Auxenochlorella protothecoides</name>
    <name type="common">Green microalga</name>
    <name type="synonym">Chlorella protothecoides</name>
    <dbReference type="NCBI Taxonomy" id="3075"/>
    <lineage>
        <taxon>Eukaryota</taxon>
        <taxon>Viridiplantae</taxon>
        <taxon>Chlorophyta</taxon>
        <taxon>core chlorophytes</taxon>
        <taxon>Trebouxiophyceae</taxon>
        <taxon>Chlorellales</taxon>
        <taxon>Chlorellaceae</taxon>
        <taxon>Auxenochlorella</taxon>
    </lineage>
</organism>
<feature type="region of interest" description="Disordered" evidence="1">
    <location>
        <begin position="193"/>
        <end position="218"/>
    </location>
</feature>
<name>A0A1D2AFK1_AUXPR</name>
<sequence>DLHAAQPSRRGGGARVLGMLPCHLNCHLSSTSSREICAQRVAGDLVPKARYRLIYTKDLILYFADSVDENMATLVQLQGPGDRQTLHDLLQQSLVDHLQASPETSGTDVEAELYNKVDQVATLLDAWIPIRGQLGALDPARGLGSPALPLIPPPPVDEEVRALEAEVTVAAQQVATLRTSMQTALQEELALRLASTRPSSEASPAEADADAGSASREPVFPALEPGLQALQDQLEAAAAQIPSLRARLEESISRMSRIATAMQAEEARAREVAPGTVEKVLAGRTPGPGSDGVAPSSPPGSDEEAGEGADLRRALAASLDRPLD</sequence>
<feature type="compositionally biased region" description="Low complexity" evidence="1">
    <location>
        <begin position="194"/>
        <end position="216"/>
    </location>
</feature>
<dbReference type="EMBL" id="GDKF01000889">
    <property type="protein sequence ID" value="JAT77733.1"/>
    <property type="molecule type" value="Transcribed_RNA"/>
</dbReference>
<gene>
    <name evidence="2" type="ORF">g.29596</name>
</gene>
<accession>A0A1D2AFK1</accession>
<evidence type="ECO:0000313" key="2">
    <source>
        <dbReference type="EMBL" id="JAT77733.1"/>
    </source>
</evidence>
<proteinExistence type="predicted"/>
<feature type="non-terminal residue" evidence="2">
    <location>
        <position position="1"/>
    </location>
</feature>
<protein>
    <submittedName>
        <fullName evidence="2">Uncharacterized protein</fullName>
    </submittedName>
</protein>
<dbReference type="AlphaFoldDB" id="A0A1D2AFK1"/>